<accession>A0A7R9DX95</accession>
<feature type="domain" description="Homeobox" evidence="8">
    <location>
        <begin position="303"/>
        <end position="363"/>
    </location>
</feature>
<dbReference type="GO" id="GO:0030182">
    <property type="term" value="P:neuron differentiation"/>
    <property type="evidence" value="ECO:0007669"/>
    <property type="project" value="TreeGrafter"/>
</dbReference>
<proteinExistence type="predicted"/>
<sequence length="517" mass="57307">MMLGYPSFSHFLELRHQPQSYPPSATSRSPPPLLLYSTVAAKLPPPADSGGDSSGSPGPVATAPITGKNFTIDAILGLQRGKEDRGVGLAPTDLSTRGGGANPQSGAERSGTQYGARRTHGIREVTFKGNVPTFVWRAKPFRKKTTLSTPDYDSNPNLPIISCLVHCENNTLCQSATEAGFSVLGQRESIRSYRLKHYGLCRFLQPLLYSVQTNTPLRPSPTTTPFRIDGPFTTVKSTGDLFQAKADETVKDFKYKLVLHLGTQDKLDSCLLLVIPGSRVYRYRCVSDKGCDVLSSGVSKKPAKSKRVRTIFTPEQLERLEAEFERQQYMVGPERLYLAHALQLTEAQVKVWFQNRRIKWRKQHLELQQQRLAALKHQQQLQHQHMEDSELESNSGDEGATDTSFPTPLSSGSEPAFAWRESGKPFRKNHPPVHPTEIRTSISPSSSVELNTTSALANYANENRINVHVGWMPDALSLIHHGGALGLIIPDRSIKDTQSLRRGFLCDEVVRPTPDTS</sequence>
<evidence type="ECO:0000256" key="7">
    <source>
        <dbReference type="SAM" id="MobiDB-lite"/>
    </source>
</evidence>
<keyword evidence="3 5" id="KW-0371">Homeobox</keyword>
<feature type="compositionally biased region" description="Low complexity" evidence="7">
    <location>
        <begin position="48"/>
        <end position="59"/>
    </location>
</feature>
<dbReference type="GO" id="GO:0000978">
    <property type="term" value="F:RNA polymerase II cis-regulatory region sequence-specific DNA binding"/>
    <property type="evidence" value="ECO:0007669"/>
    <property type="project" value="TreeGrafter"/>
</dbReference>
<feature type="compositionally biased region" description="Polar residues" evidence="7">
    <location>
        <begin position="392"/>
        <end position="413"/>
    </location>
</feature>
<dbReference type="PROSITE" id="PS00027">
    <property type="entry name" value="HOMEOBOX_1"/>
    <property type="match status" value="1"/>
</dbReference>
<dbReference type="Gene3D" id="1.10.10.60">
    <property type="entry name" value="Homeodomain-like"/>
    <property type="match status" value="1"/>
</dbReference>
<dbReference type="EMBL" id="OB792670">
    <property type="protein sequence ID" value="CAD7423355.1"/>
    <property type="molecule type" value="Genomic_DNA"/>
</dbReference>
<evidence type="ECO:0000256" key="5">
    <source>
        <dbReference type="PROSITE-ProRule" id="PRU00108"/>
    </source>
</evidence>
<dbReference type="InterPro" id="IPR017970">
    <property type="entry name" value="Homeobox_CS"/>
</dbReference>
<feature type="region of interest" description="Disordered" evidence="7">
    <location>
        <begin position="83"/>
        <end position="118"/>
    </location>
</feature>
<dbReference type="SMART" id="SM00389">
    <property type="entry name" value="HOX"/>
    <property type="match status" value="1"/>
</dbReference>
<dbReference type="InterPro" id="IPR050877">
    <property type="entry name" value="EMX-VAX-Noto_Homeobox_TFs"/>
</dbReference>
<gene>
    <name evidence="9" type="ORF">TMSB3V08_LOCUS345</name>
</gene>
<dbReference type="GO" id="GO:0007417">
    <property type="term" value="P:central nervous system development"/>
    <property type="evidence" value="ECO:0007669"/>
    <property type="project" value="TreeGrafter"/>
</dbReference>
<dbReference type="InterPro" id="IPR001356">
    <property type="entry name" value="HD"/>
</dbReference>
<dbReference type="PANTHER" id="PTHR24339">
    <property type="entry name" value="HOMEOBOX PROTEIN EMX-RELATED"/>
    <property type="match status" value="1"/>
</dbReference>
<reference evidence="9" key="1">
    <citation type="submission" date="2020-11" db="EMBL/GenBank/DDBJ databases">
        <authorList>
            <person name="Tran Van P."/>
        </authorList>
    </citation>
    <scope>NUCLEOTIDE SEQUENCE</scope>
</reference>
<dbReference type="SUPFAM" id="SSF46689">
    <property type="entry name" value="Homeodomain-like"/>
    <property type="match status" value="1"/>
</dbReference>
<keyword evidence="4 5" id="KW-0539">Nucleus</keyword>
<feature type="region of interest" description="Disordered" evidence="7">
    <location>
        <begin position="378"/>
        <end position="446"/>
    </location>
</feature>
<evidence type="ECO:0000256" key="4">
    <source>
        <dbReference type="ARBA" id="ARBA00023242"/>
    </source>
</evidence>
<dbReference type="FunFam" id="1.10.10.60:FF:000378">
    <property type="entry name" value="Notochord homeobox"/>
    <property type="match status" value="1"/>
</dbReference>
<dbReference type="PANTHER" id="PTHR24339:SF67">
    <property type="entry name" value="GNOT1 HOMEODOMAIN PROTEIN-RELATED"/>
    <property type="match status" value="1"/>
</dbReference>
<feature type="DNA-binding region" description="Homeobox" evidence="5">
    <location>
        <begin position="305"/>
        <end position="364"/>
    </location>
</feature>
<dbReference type="GO" id="GO:0005634">
    <property type="term" value="C:nucleus"/>
    <property type="evidence" value="ECO:0007669"/>
    <property type="project" value="UniProtKB-SubCell"/>
</dbReference>
<protein>
    <recommendedName>
        <fullName evidence="8">Homeobox domain-containing protein</fullName>
    </recommendedName>
</protein>
<evidence type="ECO:0000256" key="6">
    <source>
        <dbReference type="RuleBase" id="RU000682"/>
    </source>
</evidence>
<evidence type="ECO:0000256" key="2">
    <source>
        <dbReference type="ARBA" id="ARBA00023125"/>
    </source>
</evidence>
<feature type="region of interest" description="Disordered" evidence="7">
    <location>
        <begin position="42"/>
        <end position="64"/>
    </location>
</feature>
<feature type="compositionally biased region" description="Polar residues" evidence="7">
    <location>
        <begin position="102"/>
        <end position="113"/>
    </location>
</feature>
<dbReference type="InterPro" id="IPR009057">
    <property type="entry name" value="Homeodomain-like_sf"/>
</dbReference>
<dbReference type="Pfam" id="PF00046">
    <property type="entry name" value="Homeodomain"/>
    <property type="match status" value="1"/>
</dbReference>
<evidence type="ECO:0000256" key="1">
    <source>
        <dbReference type="ARBA" id="ARBA00004123"/>
    </source>
</evidence>
<comment type="subcellular location">
    <subcellularLocation>
        <location evidence="1 5 6">Nucleus</location>
    </subcellularLocation>
</comment>
<name>A0A7R9DX95_9NEOP</name>
<keyword evidence="2 5" id="KW-0238">DNA-binding</keyword>
<evidence type="ECO:0000256" key="3">
    <source>
        <dbReference type="ARBA" id="ARBA00023155"/>
    </source>
</evidence>
<evidence type="ECO:0000313" key="9">
    <source>
        <dbReference type="EMBL" id="CAD7423355.1"/>
    </source>
</evidence>
<evidence type="ECO:0000259" key="8">
    <source>
        <dbReference type="PROSITE" id="PS50071"/>
    </source>
</evidence>
<dbReference type="AlphaFoldDB" id="A0A7R9DX95"/>
<dbReference type="PROSITE" id="PS50071">
    <property type="entry name" value="HOMEOBOX_2"/>
    <property type="match status" value="1"/>
</dbReference>
<dbReference type="GO" id="GO:0000981">
    <property type="term" value="F:DNA-binding transcription factor activity, RNA polymerase II-specific"/>
    <property type="evidence" value="ECO:0007669"/>
    <property type="project" value="InterPro"/>
</dbReference>
<organism evidence="9">
    <name type="scientific">Timema monikensis</name>
    <dbReference type="NCBI Taxonomy" id="170555"/>
    <lineage>
        <taxon>Eukaryota</taxon>
        <taxon>Metazoa</taxon>
        <taxon>Ecdysozoa</taxon>
        <taxon>Arthropoda</taxon>
        <taxon>Hexapoda</taxon>
        <taxon>Insecta</taxon>
        <taxon>Pterygota</taxon>
        <taxon>Neoptera</taxon>
        <taxon>Polyneoptera</taxon>
        <taxon>Phasmatodea</taxon>
        <taxon>Timematodea</taxon>
        <taxon>Timematoidea</taxon>
        <taxon>Timematidae</taxon>
        <taxon>Timema</taxon>
    </lineage>
</organism>
<dbReference type="CDD" id="cd00086">
    <property type="entry name" value="homeodomain"/>
    <property type="match status" value="1"/>
</dbReference>